<evidence type="ECO:0000256" key="2">
    <source>
        <dbReference type="ARBA" id="ARBA00023125"/>
    </source>
</evidence>
<keyword evidence="6" id="KW-1185">Reference proteome</keyword>
<dbReference type="Proteomes" id="UP000483293">
    <property type="component" value="Unassembled WGS sequence"/>
</dbReference>
<dbReference type="SUPFAM" id="SSF53822">
    <property type="entry name" value="Periplasmic binding protein-like I"/>
    <property type="match status" value="1"/>
</dbReference>
<reference evidence="5 6" key="1">
    <citation type="submission" date="2019-10" db="EMBL/GenBank/DDBJ databases">
        <title>Bifidobacterium from non-human primates.</title>
        <authorList>
            <person name="Modesto M."/>
        </authorList>
    </citation>
    <scope>NUCLEOTIDE SEQUENCE [LARGE SCALE GENOMIC DNA]</scope>
    <source>
        <strain evidence="5 6">SMA15</strain>
    </source>
</reference>
<dbReference type="SUPFAM" id="SSF47413">
    <property type="entry name" value="lambda repressor-like DNA-binding domains"/>
    <property type="match status" value="1"/>
</dbReference>
<evidence type="ECO:0000313" key="5">
    <source>
        <dbReference type="EMBL" id="NEG54938.1"/>
    </source>
</evidence>
<dbReference type="PROSITE" id="PS00356">
    <property type="entry name" value="HTH_LACI_1"/>
    <property type="match status" value="1"/>
</dbReference>
<gene>
    <name evidence="5" type="ORF">GFD21_03925</name>
</gene>
<keyword evidence="1" id="KW-0805">Transcription regulation</keyword>
<evidence type="ECO:0000313" key="6">
    <source>
        <dbReference type="Proteomes" id="UP000483293"/>
    </source>
</evidence>
<organism evidence="5 6">
    <name type="scientific">Bifidobacterium platyrrhinorum</name>
    <dbReference type="NCBI Taxonomy" id="2661628"/>
    <lineage>
        <taxon>Bacteria</taxon>
        <taxon>Bacillati</taxon>
        <taxon>Actinomycetota</taxon>
        <taxon>Actinomycetes</taxon>
        <taxon>Bifidobacteriales</taxon>
        <taxon>Bifidobacteriaceae</taxon>
        <taxon>Bifidobacterium</taxon>
    </lineage>
</organism>
<sequence length="342" mass="36804">MSFASNGASRRGARLEDVAAAAGVSLSTASKALHHRPRISEATRRRVLDAARRLEYSPNKSAQSLARGRTDLIGVVTYNMRAHCTGPVLAGIEQELSSRSIGMLLGNAGGDASMEPNQVERLLAMNVDGLIVVHDETNPHPALGDDWGVPIVYAYGPSTNPLDCSVTCDNLEAGRMAVNHLIACGRHRIAVIAGDKAFIAAVDRLKGTTEALTEIGLEPVLPVRYGTWNESWGREETLRLLDSGEPFDAVVCQNDPIARGCLDTLREHGVNVPDEVAVIGHDNREGYTLGSRPTLTSIANGGVEIGRQSARYLLDAIDGRVRHGVDYVPCHLVQHESTRPLD</sequence>
<dbReference type="AlphaFoldDB" id="A0A6L9SR64"/>
<dbReference type="SMART" id="SM00354">
    <property type="entry name" value="HTH_LACI"/>
    <property type="match status" value="1"/>
</dbReference>
<name>A0A6L9SR64_9BIFI</name>
<dbReference type="InterPro" id="IPR010982">
    <property type="entry name" value="Lambda_DNA-bd_dom_sf"/>
</dbReference>
<dbReference type="RefSeq" id="WP_163196645.1">
    <property type="nucleotide sequence ID" value="NZ_WHZV01000002.1"/>
</dbReference>
<dbReference type="CDD" id="cd06288">
    <property type="entry name" value="PBP1_sucrose_transcription_regulator"/>
    <property type="match status" value="1"/>
</dbReference>
<evidence type="ECO:0000256" key="1">
    <source>
        <dbReference type="ARBA" id="ARBA00023015"/>
    </source>
</evidence>
<dbReference type="InterPro" id="IPR046335">
    <property type="entry name" value="LacI/GalR-like_sensor"/>
</dbReference>
<dbReference type="CDD" id="cd01392">
    <property type="entry name" value="HTH_LacI"/>
    <property type="match status" value="1"/>
</dbReference>
<keyword evidence="3" id="KW-0804">Transcription</keyword>
<dbReference type="PANTHER" id="PTHR30146:SF109">
    <property type="entry name" value="HTH-TYPE TRANSCRIPTIONAL REGULATOR GALS"/>
    <property type="match status" value="1"/>
</dbReference>
<dbReference type="PANTHER" id="PTHR30146">
    <property type="entry name" value="LACI-RELATED TRANSCRIPTIONAL REPRESSOR"/>
    <property type="match status" value="1"/>
</dbReference>
<dbReference type="InterPro" id="IPR000843">
    <property type="entry name" value="HTH_LacI"/>
</dbReference>
<dbReference type="PROSITE" id="PS50932">
    <property type="entry name" value="HTH_LACI_2"/>
    <property type="match status" value="1"/>
</dbReference>
<protein>
    <submittedName>
        <fullName evidence="5">Substrate-binding domain-containing protein</fullName>
    </submittedName>
</protein>
<dbReference type="GO" id="GO:0003700">
    <property type="term" value="F:DNA-binding transcription factor activity"/>
    <property type="evidence" value="ECO:0007669"/>
    <property type="project" value="TreeGrafter"/>
</dbReference>
<dbReference type="EMBL" id="WHZV01000002">
    <property type="protein sequence ID" value="NEG54938.1"/>
    <property type="molecule type" value="Genomic_DNA"/>
</dbReference>
<dbReference type="Gene3D" id="1.10.260.40">
    <property type="entry name" value="lambda repressor-like DNA-binding domains"/>
    <property type="match status" value="1"/>
</dbReference>
<dbReference type="InterPro" id="IPR028082">
    <property type="entry name" value="Peripla_BP_I"/>
</dbReference>
<evidence type="ECO:0000256" key="3">
    <source>
        <dbReference type="ARBA" id="ARBA00023163"/>
    </source>
</evidence>
<evidence type="ECO:0000259" key="4">
    <source>
        <dbReference type="PROSITE" id="PS50932"/>
    </source>
</evidence>
<dbReference type="GO" id="GO:0000976">
    <property type="term" value="F:transcription cis-regulatory region binding"/>
    <property type="evidence" value="ECO:0007669"/>
    <property type="project" value="TreeGrafter"/>
</dbReference>
<comment type="caution">
    <text evidence="5">The sequence shown here is derived from an EMBL/GenBank/DDBJ whole genome shotgun (WGS) entry which is preliminary data.</text>
</comment>
<proteinExistence type="predicted"/>
<keyword evidence="2" id="KW-0238">DNA-binding</keyword>
<dbReference type="Pfam" id="PF00356">
    <property type="entry name" value="LacI"/>
    <property type="match status" value="1"/>
</dbReference>
<dbReference type="Pfam" id="PF13377">
    <property type="entry name" value="Peripla_BP_3"/>
    <property type="match status" value="1"/>
</dbReference>
<feature type="domain" description="HTH lacI-type" evidence="4">
    <location>
        <begin position="13"/>
        <end position="67"/>
    </location>
</feature>
<accession>A0A6L9SR64</accession>
<dbReference type="Gene3D" id="3.40.50.2300">
    <property type="match status" value="2"/>
</dbReference>